<dbReference type="PIRSF" id="PIRSF000126">
    <property type="entry name" value="11-beta-HSD1"/>
    <property type="match status" value="1"/>
</dbReference>
<evidence type="ECO:0000313" key="7">
    <source>
        <dbReference type="EMBL" id="KAL3842376.1"/>
    </source>
</evidence>
<keyword evidence="6" id="KW-0472">Membrane</keyword>
<evidence type="ECO:0000256" key="3">
    <source>
        <dbReference type="ARBA" id="ARBA00022857"/>
    </source>
</evidence>
<dbReference type="GO" id="GO:0005783">
    <property type="term" value="C:endoplasmic reticulum"/>
    <property type="evidence" value="ECO:0007669"/>
    <property type="project" value="UniProtKB-SubCell"/>
</dbReference>
<keyword evidence="3" id="KW-0521">NADP</keyword>
<gene>
    <name evidence="7" type="ORF">ACJMK2_020397</name>
</gene>
<dbReference type="InterPro" id="IPR020904">
    <property type="entry name" value="Sc_DH/Rdtase_CS"/>
</dbReference>
<keyword evidence="6" id="KW-1133">Transmembrane helix</keyword>
<comment type="caution">
    <text evidence="7">The sequence shown here is derived from an EMBL/GenBank/DDBJ whole genome shotgun (WGS) entry which is preliminary data.</text>
</comment>
<evidence type="ECO:0000256" key="2">
    <source>
        <dbReference type="ARBA" id="ARBA00006484"/>
    </source>
</evidence>
<keyword evidence="6" id="KW-0812">Transmembrane</keyword>
<dbReference type="Gene3D" id="3.40.50.720">
    <property type="entry name" value="NAD(P)-binding Rossmann-like Domain"/>
    <property type="match status" value="1"/>
</dbReference>
<evidence type="ECO:0000313" key="8">
    <source>
        <dbReference type="Proteomes" id="UP001634394"/>
    </source>
</evidence>
<protein>
    <submittedName>
        <fullName evidence="7">Uncharacterized protein</fullName>
    </submittedName>
</protein>
<keyword evidence="4" id="KW-0560">Oxidoreductase</keyword>
<dbReference type="PANTHER" id="PTHR43899">
    <property type="entry name" value="RH59310P"/>
    <property type="match status" value="1"/>
</dbReference>
<dbReference type="GO" id="GO:0016491">
    <property type="term" value="F:oxidoreductase activity"/>
    <property type="evidence" value="ECO:0007669"/>
    <property type="project" value="UniProtKB-KW"/>
</dbReference>
<dbReference type="PRINTS" id="PR00080">
    <property type="entry name" value="SDRFAMILY"/>
</dbReference>
<name>A0ABD3TZ13_SINWO</name>
<dbReference type="FunFam" id="3.40.50.720:FF:000137">
    <property type="entry name" value="Hydroxysteroid (17-beta) dehydrogenase 3"/>
    <property type="match status" value="1"/>
</dbReference>
<sequence length="331" mass="36331">MNFDPTTGKMASSSCVFGVLGKSGDYFAVLGVLFVSYFGLKVALTFIRFIRSLAHGGLASLINKPGTWAVVTGCTDGIGKAYAEQIAKLGLNIVLISRTESKLNAVASDIESKYKVKTMIIQADFTNGTDIYPNIRTKLQGMDISVLVNNVGLSYDYPEFFLQITDREKKCMDLIHVNVTSVAMMTSIVLPGMVERRHGVVLNISSASGKRPTPLLTVYSACKAFVSFFSDCLQTEYGSSGITIQCVMPFFVATNMSKIRKTSLFVPSASTYVQSALQTVGLEQETYGYFPHKLMGFGMEWLPKWLIVLQGMKGMLAASAKAKRRQQEKKE</sequence>
<dbReference type="SUPFAM" id="SSF51735">
    <property type="entry name" value="NAD(P)-binding Rossmann-fold domains"/>
    <property type="match status" value="1"/>
</dbReference>
<dbReference type="CDD" id="cd05356">
    <property type="entry name" value="17beta-HSD1_like_SDR_c"/>
    <property type="match status" value="1"/>
</dbReference>
<feature type="transmembrane region" description="Helical" evidence="6">
    <location>
        <begin position="26"/>
        <end position="47"/>
    </location>
</feature>
<dbReference type="InterPro" id="IPR051019">
    <property type="entry name" value="VLCFA-Steroid_DH"/>
</dbReference>
<dbReference type="AlphaFoldDB" id="A0ABD3TZ13"/>
<dbReference type="Pfam" id="PF00106">
    <property type="entry name" value="adh_short"/>
    <property type="match status" value="1"/>
</dbReference>
<dbReference type="Proteomes" id="UP001634394">
    <property type="component" value="Unassembled WGS sequence"/>
</dbReference>
<dbReference type="EMBL" id="JBJQND010000017">
    <property type="protein sequence ID" value="KAL3842376.1"/>
    <property type="molecule type" value="Genomic_DNA"/>
</dbReference>
<proteinExistence type="inferred from homology"/>
<dbReference type="PRINTS" id="PR00081">
    <property type="entry name" value="GDHRDH"/>
</dbReference>
<dbReference type="PROSITE" id="PS00061">
    <property type="entry name" value="ADH_SHORT"/>
    <property type="match status" value="1"/>
</dbReference>
<keyword evidence="8" id="KW-1185">Reference proteome</keyword>
<evidence type="ECO:0000256" key="1">
    <source>
        <dbReference type="ARBA" id="ARBA00004240"/>
    </source>
</evidence>
<reference evidence="7 8" key="1">
    <citation type="submission" date="2024-11" db="EMBL/GenBank/DDBJ databases">
        <title>Chromosome-level genome assembly of the freshwater bivalve Anodonta woodiana.</title>
        <authorList>
            <person name="Chen X."/>
        </authorList>
    </citation>
    <scope>NUCLEOTIDE SEQUENCE [LARGE SCALE GENOMIC DNA]</scope>
    <source>
        <strain evidence="7">MN2024</strain>
        <tissue evidence="7">Gills</tissue>
    </source>
</reference>
<organism evidence="7 8">
    <name type="scientific">Sinanodonta woodiana</name>
    <name type="common">Chinese pond mussel</name>
    <name type="synonym">Anodonta woodiana</name>
    <dbReference type="NCBI Taxonomy" id="1069815"/>
    <lineage>
        <taxon>Eukaryota</taxon>
        <taxon>Metazoa</taxon>
        <taxon>Spiralia</taxon>
        <taxon>Lophotrochozoa</taxon>
        <taxon>Mollusca</taxon>
        <taxon>Bivalvia</taxon>
        <taxon>Autobranchia</taxon>
        <taxon>Heteroconchia</taxon>
        <taxon>Palaeoheterodonta</taxon>
        <taxon>Unionida</taxon>
        <taxon>Unionoidea</taxon>
        <taxon>Unionidae</taxon>
        <taxon>Unioninae</taxon>
        <taxon>Sinanodonta</taxon>
    </lineage>
</organism>
<comment type="subcellular location">
    <subcellularLocation>
        <location evidence="1">Endoplasmic reticulum</location>
    </subcellularLocation>
</comment>
<evidence type="ECO:0000256" key="4">
    <source>
        <dbReference type="ARBA" id="ARBA00023002"/>
    </source>
</evidence>
<evidence type="ECO:0000256" key="6">
    <source>
        <dbReference type="SAM" id="Phobius"/>
    </source>
</evidence>
<dbReference type="InterPro" id="IPR002347">
    <property type="entry name" value="SDR_fam"/>
</dbReference>
<comment type="similarity">
    <text evidence="2 5">Belongs to the short-chain dehydrogenases/reductases (SDR) family.</text>
</comment>
<evidence type="ECO:0000256" key="5">
    <source>
        <dbReference type="RuleBase" id="RU000363"/>
    </source>
</evidence>
<accession>A0ABD3TZ13</accession>
<dbReference type="InterPro" id="IPR036291">
    <property type="entry name" value="NAD(P)-bd_dom_sf"/>
</dbReference>
<dbReference type="PANTHER" id="PTHR43899:SF13">
    <property type="entry name" value="RH59310P"/>
    <property type="match status" value="1"/>
</dbReference>